<gene>
    <name evidence="1" type="ORF">GCM10010990_24380</name>
</gene>
<sequence>MLEVVDLCADHVREIAAQPSQAMQLGVPIARISDDEAEDLASQQTTAAFLRDGRVIGVMGVAETFPGTHGVAWAIFAEGLGADHLAITREARRRLDTSPLARIEAIAPAADAEPLMALLPDIDASVLTAALSSPQALTPEIRWAMMMGFQPVHVLRKYGMGCETHMLLERIA</sequence>
<evidence type="ECO:0000313" key="2">
    <source>
        <dbReference type="Proteomes" id="UP000612349"/>
    </source>
</evidence>
<comment type="caution">
    <text evidence="1">The sequence shown here is derived from an EMBL/GenBank/DDBJ whole genome shotgun (WGS) entry which is preliminary data.</text>
</comment>
<dbReference type="OrthoDB" id="7572967at2"/>
<reference evidence="1" key="2">
    <citation type="submission" date="2020-09" db="EMBL/GenBank/DDBJ databases">
        <authorList>
            <person name="Sun Q."/>
            <person name="Zhou Y."/>
        </authorList>
    </citation>
    <scope>NUCLEOTIDE SEQUENCE</scope>
    <source>
        <strain evidence="1">CGMCC 1.15360</strain>
    </source>
</reference>
<evidence type="ECO:0000313" key="1">
    <source>
        <dbReference type="EMBL" id="GGD73877.1"/>
    </source>
</evidence>
<accession>A0A916Z2M8</accession>
<keyword evidence="2" id="KW-1185">Reference proteome</keyword>
<dbReference type="AlphaFoldDB" id="A0A916Z2M8"/>
<organism evidence="1 2">
    <name type="scientific">Croceicoccus mobilis</name>
    <dbReference type="NCBI Taxonomy" id="1703339"/>
    <lineage>
        <taxon>Bacteria</taxon>
        <taxon>Pseudomonadati</taxon>
        <taxon>Pseudomonadota</taxon>
        <taxon>Alphaproteobacteria</taxon>
        <taxon>Sphingomonadales</taxon>
        <taxon>Erythrobacteraceae</taxon>
        <taxon>Croceicoccus</taxon>
    </lineage>
</organism>
<name>A0A916Z2M8_9SPHN</name>
<dbReference type="Proteomes" id="UP000612349">
    <property type="component" value="Unassembled WGS sequence"/>
</dbReference>
<reference evidence="1" key="1">
    <citation type="journal article" date="2014" name="Int. J. Syst. Evol. Microbiol.">
        <title>Complete genome sequence of Corynebacterium casei LMG S-19264T (=DSM 44701T), isolated from a smear-ripened cheese.</title>
        <authorList>
            <consortium name="US DOE Joint Genome Institute (JGI-PGF)"/>
            <person name="Walter F."/>
            <person name="Albersmeier A."/>
            <person name="Kalinowski J."/>
            <person name="Ruckert C."/>
        </authorList>
    </citation>
    <scope>NUCLEOTIDE SEQUENCE</scope>
    <source>
        <strain evidence="1">CGMCC 1.15360</strain>
    </source>
</reference>
<dbReference type="EMBL" id="BMIP01000005">
    <property type="protein sequence ID" value="GGD73877.1"/>
    <property type="molecule type" value="Genomic_DNA"/>
</dbReference>
<protein>
    <submittedName>
        <fullName evidence="1">Uncharacterized protein</fullName>
    </submittedName>
</protein>
<proteinExistence type="predicted"/>